<dbReference type="RefSeq" id="YP_004346985.1">
    <property type="nucleotide sequence ID" value="NC_015326.1"/>
</dbReference>
<dbReference type="EMBL" id="HQ113105">
    <property type="protein sequence ID" value="AEA06873.1"/>
    <property type="molecule type" value="Genomic_DNA"/>
</dbReference>
<sequence>MVSSFLEKVLVYIQEHADVERGDITVEIKNEDASLCRCKREYSVGECCHGRPFSDKVLSVSVSVKDWVSFGYEKNTVCYWREVTRNGKVFILPFRFQESFPVERALPQIISVVGKHEFRQYRRTRLQRATQEVVFLEMSLVEKEQKILSLEKEKEGYENLLAELYAPGGALAKEAEKNFENLTQ</sequence>
<name>F2WKV0_9VIRU</name>
<dbReference type="GeneID" id="10399605"/>
<dbReference type="KEGG" id="vg:10399605"/>
<evidence type="ECO:0000313" key="3">
    <source>
        <dbReference type="Proteomes" id="UP000203366"/>
    </source>
</evidence>
<keyword evidence="3" id="KW-1185">Reference proteome</keyword>
<dbReference type="Proteomes" id="UP000203366">
    <property type="component" value="Segment"/>
</dbReference>
<gene>
    <name evidence="2" type="ORF">LAU_0017</name>
</gene>
<accession>F2WKV0</accession>
<organism evidence="2 3">
    <name type="scientific">Lausannevirus</name>
    <dbReference type="NCBI Taxonomy" id="999883"/>
    <lineage>
        <taxon>Viruses</taxon>
        <taxon>Varidnaviria</taxon>
        <taxon>Bamfordvirae</taxon>
        <taxon>Nucleocytoviricota</taxon>
        <taxon>Megaviricetes</taxon>
        <taxon>Pimascovirales</taxon>
        <taxon>Pimascovirales incertae sedis</taxon>
        <taxon>Marseilleviridae</taxon>
        <taxon>Losannavirus</taxon>
        <taxon>Losannavirus lausannense</taxon>
    </lineage>
</organism>
<protein>
    <submittedName>
        <fullName evidence="2">Uncharacterized protein</fullName>
    </submittedName>
</protein>
<feature type="coiled-coil region" evidence="1">
    <location>
        <begin position="126"/>
        <end position="160"/>
    </location>
</feature>
<evidence type="ECO:0000256" key="1">
    <source>
        <dbReference type="SAM" id="Coils"/>
    </source>
</evidence>
<keyword evidence="1" id="KW-0175">Coiled coil</keyword>
<proteinExistence type="predicted"/>
<dbReference type="OrthoDB" id="24615at10239"/>
<evidence type="ECO:0000313" key="2">
    <source>
        <dbReference type="EMBL" id="AEA06873.1"/>
    </source>
</evidence>
<reference evidence="2 3" key="1">
    <citation type="journal article" date="2011" name="Environ. Microbiol.">
        <title>Lausannevirus, a giant amoebal virus encoding histone doublets.</title>
        <authorList>
            <person name="Thomas V."/>
            <person name="Bertelli C."/>
            <person name="Collyn F."/>
            <person name="Casson N."/>
            <person name="Telenti A."/>
            <person name="Goesmann A."/>
            <person name="Croxatto A."/>
            <person name="Greub G."/>
        </authorList>
    </citation>
    <scope>NUCLEOTIDE SEQUENCE [LARGE SCALE GENOMIC DNA]</scope>
    <source>
        <strain evidence="2">7715</strain>
    </source>
</reference>